<gene>
    <name evidence="7" type="ORF">F6B93_18505</name>
</gene>
<reference evidence="7" key="1">
    <citation type="submission" date="2019-12" db="EMBL/GenBank/DDBJ databases">
        <title>Mycobacterium spongiae sp. nov.</title>
        <authorList>
            <person name="Stinear T."/>
        </authorList>
    </citation>
    <scope>NUCLEOTIDE SEQUENCE</scope>
    <source>
        <strain evidence="7">FSD4b-SM</strain>
    </source>
</reference>
<dbReference type="AlphaFoldDB" id="A0A975PYH5"/>
<dbReference type="InterPro" id="IPR027417">
    <property type="entry name" value="P-loop_NTPase"/>
</dbReference>
<dbReference type="PANTHER" id="PTHR43423">
    <property type="entry name" value="ABC TRANSPORTER I FAMILY MEMBER 17"/>
    <property type="match status" value="1"/>
</dbReference>
<dbReference type="GO" id="GO:0035435">
    <property type="term" value="P:phosphate ion transmembrane transport"/>
    <property type="evidence" value="ECO:0007669"/>
    <property type="project" value="InterPro"/>
</dbReference>
<evidence type="ECO:0000256" key="2">
    <source>
        <dbReference type="ARBA" id="ARBA00022741"/>
    </source>
</evidence>
<dbReference type="InterPro" id="IPR005670">
    <property type="entry name" value="PstB-like"/>
</dbReference>
<dbReference type="InterPro" id="IPR017871">
    <property type="entry name" value="ABC_transporter-like_CS"/>
</dbReference>
<evidence type="ECO:0000256" key="1">
    <source>
        <dbReference type="ARBA" id="ARBA00022448"/>
    </source>
</evidence>
<dbReference type="PANTHER" id="PTHR43423:SF1">
    <property type="entry name" value="ABC TRANSPORTER I FAMILY MEMBER 17"/>
    <property type="match status" value="1"/>
</dbReference>
<proteinExistence type="predicted"/>
<accession>A0A975PYH5</accession>
<keyword evidence="4" id="KW-1278">Translocase</keyword>
<keyword evidence="1" id="KW-0813">Transport</keyword>
<sequence>MECERLGAETEAVDTDRVTPAMTAVNLTLGFGSKTVLDRVSMNFPARAVTSLMGPTGSGKTTFLRTLNRMNDKVFGYRYSGDVLLGGLSIFEHRDLMEFRRRVGMLFQRPNPFPMSIKDNVVAGVRAHKLVPRKEFNDVVEARLSVVGLWDAVKDRLGDSPFRLSGGQQQLLCLARTLAVNPEVLLLDEPTSALDPTTTEKIEELIRSLADRLSVIIVTHNLAQAARISDRAALFFDGRLVEEGATDQLFSAPQHPETARYVSGLSGDRSGPPVPDGAAALDGAPETERK</sequence>
<dbReference type="Gene3D" id="3.40.50.300">
    <property type="entry name" value="P-loop containing nucleotide triphosphate hydrolases"/>
    <property type="match status" value="1"/>
</dbReference>
<dbReference type="GO" id="GO:0016887">
    <property type="term" value="F:ATP hydrolysis activity"/>
    <property type="evidence" value="ECO:0007669"/>
    <property type="project" value="InterPro"/>
</dbReference>
<protein>
    <submittedName>
        <fullName evidence="7">ATP-binding cassette domain-containing protein</fullName>
    </submittedName>
</protein>
<feature type="domain" description="ABC transporter" evidence="6">
    <location>
        <begin position="22"/>
        <end position="262"/>
    </location>
</feature>
<dbReference type="PROSITE" id="PS50893">
    <property type="entry name" value="ABC_TRANSPORTER_2"/>
    <property type="match status" value="1"/>
</dbReference>
<evidence type="ECO:0000313" key="7">
    <source>
        <dbReference type="EMBL" id="QUR68803.1"/>
    </source>
</evidence>
<dbReference type="GO" id="GO:0016020">
    <property type="term" value="C:membrane"/>
    <property type="evidence" value="ECO:0007669"/>
    <property type="project" value="InterPro"/>
</dbReference>
<dbReference type="EMBL" id="CP046600">
    <property type="protein sequence ID" value="QUR68803.1"/>
    <property type="molecule type" value="Genomic_DNA"/>
</dbReference>
<evidence type="ECO:0000259" key="6">
    <source>
        <dbReference type="PROSITE" id="PS50893"/>
    </source>
</evidence>
<name>A0A975PYH5_9MYCO</name>
<evidence type="ECO:0000256" key="5">
    <source>
        <dbReference type="SAM" id="MobiDB-lite"/>
    </source>
</evidence>
<dbReference type="KEGG" id="mspg:F6B93_18505"/>
<dbReference type="CDD" id="cd03260">
    <property type="entry name" value="ABC_PstB_phosphate_transporter"/>
    <property type="match status" value="1"/>
</dbReference>
<evidence type="ECO:0000256" key="4">
    <source>
        <dbReference type="ARBA" id="ARBA00022967"/>
    </source>
</evidence>
<evidence type="ECO:0000313" key="8">
    <source>
        <dbReference type="Proteomes" id="UP000682202"/>
    </source>
</evidence>
<evidence type="ECO:0000256" key="3">
    <source>
        <dbReference type="ARBA" id="ARBA00022840"/>
    </source>
</evidence>
<dbReference type="SMART" id="SM00382">
    <property type="entry name" value="AAA"/>
    <property type="match status" value="1"/>
</dbReference>
<feature type="region of interest" description="Disordered" evidence="5">
    <location>
        <begin position="260"/>
        <end position="290"/>
    </location>
</feature>
<dbReference type="GO" id="GO:0005524">
    <property type="term" value="F:ATP binding"/>
    <property type="evidence" value="ECO:0007669"/>
    <property type="project" value="UniProtKB-KW"/>
</dbReference>
<dbReference type="InterPro" id="IPR003439">
    <property type="entry name" value="ABC_transporter-like_ATP-bd"/>
</dbReference>
<keyword evidence="3 7" id="KW-0067">ATP-binding</keyword>
<dbReference type="GO" id="GO:0005315">
    <property type="term" value="F:phosphate transmembrane transporter activity"/>
    <property type="evidence" value="ECO:0007669"/>
    <property type="project" value="InterPro"/>
</dbReference>
<keyword evidence="2" id="KW-0547">Nucleotide-binding</keyword>
<dbReference type="SUPFAM" id="SSF52540">
    <property type="entry name" value="P-loop containing nucleoside triphosphate hydrolases"/>
    <property type="match status" value="1"/>
</dbReference>
<dbReference type="RefSeq" id="WP_211696385.1">
    <property type="nucleotide sequence ID" value="NZ_CP046600.1"/>
</dbReference>
<keyword evidence="8" id="KW-1185">Reference proteome</keyword>
<dbReference type="InterPro" id="IPR003593">
    <property type="entry name" value="AAA+_ATPase"/>
</dbReference>
<dbReference type="Pfam" id="PF00005">
    <property type="entry name" value="ABC_tran"/>
    <property type="match status" value="1"/>
</dbReference>
<dbReference type="PROSITE" id="PS00211">
    <property type="entry name" value="ABC_TRANSPORTER_1"/>
    <property type="match status" value="1"/>
</dbReference>
<organism evidence="7 8">
    <name type="scientific">Mycobacterium spongiae</name>
    <dbReference type="NCBI Taxonomy" id="886343"/>
    <lineage>
        <taxon>Bacteria</taxon>
        <taxon>Bacillati</taxon>
        <taxon>Actinomycetota</taxon>
        <taxon>Actinomycetes</taxon>
        <taxon>Mycobacteriales</taxon>
        <taxon>Mycobacteriaceae</taxon>
        <taxon>Mycobacterium</taxon>
    </lineage>
</organism>
<dbReference type="Proteomes" id="UP000682202">
    <property type="component" value="Chromosome"/>
</dbReference>